<evidence type="ECO:0000313" key="7">
    <source>
        <dbReference type="EMBL" id="PWA70957.1"/>
    </source>
</evidence>
<reference evidence="7 8" key="1">
    <citation type="journal article" date="2018" name="Mol. Plant">
        <title>The genome of Artemisia annua provides insight into the evolution of Asteraceae family and artemisinin biosynthesis.</title>
        <authorList>
            <person name="Shen Q."/>
            <person name="Zhang L."/>
            <person name="Liao Z."/>
            <person name="Wang S."/>
            <person name="Yan T."/>
            <person name="Shi P."/>
            <person name="Liu M."/>
            <person name="Fu X."/>
            <person name="Pan Q."/>
            <person name="Wang Y."/>
            <person name="Lv Z."/>
            <person name="Lu X."/>
            <person name="Zhang F."/>
            <person name="Jiang W."/>
            <person name="Ma Y."/>
            <person name="Chen M."/>
            <person name="Hao X."/>
            <person name="Li L."/>
            <person name="Tang Y."/>
            <person name="Lv G."/>
            <person name="Zhou Y."/>
            <person name="Sun X."/>
            <person name="Brodelius P.E."/>
            <person name="Rose J.K.C."/>
            <person name="Tang K."/>
        </authorList>
    </citation>
    <scope>NUCLEOTIDE SEQUENCE [LARGE SCALE GENOMIC DNA]</scope>
    <source>
        <strain evidence="8">cv. Huhao1</strain>
        <tissue evidence="7">Leaf</tissue>
    </source>
</reference>
<comment type="caution">
    <text evidence="7">The sequence shown here is derived from an EMBL/GenBank/DDBJ whole genome shotgun (WGS) entry which is preliminary data.</text>
</comment>
<evidence type="ECO:0000256" key="5">
    <source>
        <dbReference type="SAM" id="MobiDB-lite"/>
    </source>
</evidence>
<dbReference type="AlphaFoldDB" id="A0A2U1NBU3"/>
<feature type="domain" description="SWIM-type" evidence="6">
    <location>
        <begin position="329"/>
        <end position="361"/>
    </location>
</feature>
<evidence type="ECO:0000259" key="6">
    <source>
        <dbReference type="PROSITE" id="PS50966"/>
    </source>
</evidence>
<gene>
    <name evidence="7" type="ORF">CTI12_AA114140</name>
</gene>
<keyword evidence="8" id="KW-1185">Reference proteome</keyword>
<dbReference type="InterPro" id="IPR006564">
    <property type="entry name" value="Znf_PMZ"/>
</dbReference>
<dbReference type="Proteomes" id="UP000245207">
    <property type="component" value="Unassembled WGS sequence"/>
</dbReference>
<feature type="region of interest" description="Disordered" evidence="5">
    <location>
        <begin position="465"/>
        <end position="484"/>
    </location>
</feature>
<keyword evidence="3" id="KW-0862">Zinc</keyword>
<evidence type="ECO:0000256" key="4">
    <source>
        <dbReference type="PROSITE-ProRule" id="PRU00325"/>
    </source>
</evidence>
<dbReference type="PANTHER" id="PTHR31973:SF190">
    <property type="entry name" value="MULE TRANSPOSASE DOMAIN-CONTAINING PROTEIN"/>
    <property type="match status" value="1"/>
</dbReference>
<evidence type="ECO:0000256" key="2">
    <source>
        <dbReference type="ARBA" id="ARBA00022771"/>
    </source>
</evidence>
<keyword evidence="2 4" id="KW-0863">Zinc-finger</keyword>
<proteinExistence type="predicted"/>
<dbReference type="SMART" id="SM00575">
    <property type="entry name" value="ZnF_PMZ"/>
    <property type="match status" value="1"/>
</dbReference>
<feature type="region of interest" description="Disordered" evidence="5">
    <location>
        <begin position="521"/>
        <end position="637"/>
    </location>
</feature>
<organism evidence="7 8">
    <name type="scientific">Artemisia annua</name>
    <name type="common">Sweet wormwood</name>
    <dbReference type="NCBI Taxonomy" id="35608"/>
    <lineage>
        <taxon>Eukaryota</taxon>
        <taxon>Viridiplantae</taxon>
        <taxon>Streptophyta</taxon>
        <taxon>Embryophyta</taxon>
        <taxon>Tracheophyta</taxon>
        <taxon>Spermatophyta</taxon>
        <taxon>Magnoliopsida</taxon>
        <taxon>eudicotyledons</taxon>
        <taxon>Gunneridae</taxon>
        <taxon>Pentapetalae</taxon>
        <taxon>asterids</taxon>
        <taxon>campanulids</taxon>
        <taxon>Asterales</taxon>
        <taxon>Asteraceae</taxon>
        <taxon>Asteroideae</taxon>
        <taxon>Anthemideae</taxon>
        <taxon>Artemisiinae</taxon>
        <taxon>Artemisia</taxon>
    </lineage>
</organism>
<protein>
    <submittedName>
        <fullName evidence="7">Transposase, mutator type</fullName>
    </submittedName>
</protein>
<dbReference type="Pfam" id="PF10551">
    <property type="entry name" value="MULE"/>
    <property type="match status" value="1"/>
</dbReference>
<feature type="compositionally biased region" description="Low complexity" evidence="5">
    <location>
        <begin position="612"/>
        <end position="637"/>
    </location>
</feature>
<dbReference type="PROSITE" id="PS50966">
    <property type="entry name" value="ZF_SWIM"/>
    <property type="match status" value="1"/>
</dbReference>
<dbReference type="STRING" id="35608.A0A2U1NBU3"/>
<evidence type="ECO:0000313" key="8">
    <source>
        <dbReference type="Proteomes" id="UP000245207"/>
    </source>
</evidence>
<dbReference type="GO" id="GO:0008270">
    <property type="term" value="F:zinc ion binding"/>
    <property type="evidence" value="ECO:0007669"/>
    <property type="project" value="UniProtKB-KW"/>
</dbReference>
<evidence type="ECO:0000256" key="3">
    <source>
        <dbReference type="ARBA" id="ARBA00022833"/>
    </source>
</evidence>
<dbReference type="PANTHER" id="PTHR31973">
    <property type="entry name" value="POLYPROTEIN, PUTATIVE-RELATED"/>
    <property type="match status" value="1"/>
</dbReference>
<accession>A0A2U1NBU3</accession>
<name>A0A2U1NBU3_ARTAN</name>
<dbReference type="InterPro" id="IPR018289">
    <property type="entry name" value="MULE_transposase_dom"/>
</dbReference>
<dbReference type="InterPro" id="IPR007527">
    <property type="entry name" value="Znf_SWIM"/>
</dbReference>
<dbReference type="OrthoDB" id="1918246at2759"/>
<dbReference type="EMBL" id="PKPP01003156">
    <property type="protein sequence ID" value="PWA70957.1"/>
    <property type="molecule type" value="Genomic_DNA"/>
</dbReference>
<evidence type="ECO:0000256" key="1">
    <source>
        <dbReference type="ARBA" id="ARBA00022723"/>
    </source>
</evidence>
<keyword evidence="1" id="KW-0479">Metal-binding</keyword>
<dbReference type="Pfam" id="PF04434">
    <property type="entry name" value="SWIM"/>
    <property type="match status" value="1"/>
</dbReference>
<sequence length="661" mass="74724">MQKVLRAKRIAVRGIRSEFNLQFTMLRDYVQELQKKNPNTTVVIHVERPAENSLPTREFKRLYVCLGSLKEGFKACQRQLLGINSYPIEGPLKGHFLVAVGIDSNNGIYPFAYAFAESENTIAWTWFLHCLSDDLELEPHLIFTFVTDMKKDITSALREVFPNAEHIYCLRSIHEQMKVNWPGRAFKYHLWRCATASTVVQFEKCMDALKTFSQAAHAWLNQIPPIHWSRPHFSWRPHSDVLLNNMCQVFHEKIIKDVNKPIIIALEYIREYCMKRIMHVVTVIEKSDGPLTPTTQHMLEGIKKEAIRYNVLWNGGDKFQVTGPWGDQCVVNIVEKSCTCRRWEITGLPCKHVVTTNWNMALNRQQVGAIETWAHPCYCLNTWEATYKHNVSPITSNEHWEKSFVPTTIVPPKSQANAANSTSKKRVRLAPETEELVKNGKLSKAWKSVSNEHWEKSFVPTTIVPPKSQANAANSTSKKRVRLAPETEELVKNGKLSKAWKSVRCSVCGIAGHNRKTCLGYGGTQSSQTAPKRQKCSTAKGKGKKVPQKVASNKTHPTGNKVAADNQAEGTGADESQDVAVEDQGTQDVATEKQDEFAGVQSRSQDQPIDESQCQSQQQDLSQSQSLVHSSNVQAVSVSSQYTTRRVTRQQAFMDRMMPSA</sequence>